<proteinExistence type="predicted"/>
<dbReference type="PATRIC" id="fig|927665.4.peg.53"/>
<dbReference type="GeneID" id="69981297"/>
<gene>
    <name evidence="1" type="ORF">HMPREF1535_00060</name>
</gene>
<evidence type="ECO:0008006" key="3">
    <source>
        <dbReference type="Google" id="ProtNLM"/>
    </source>
</evidence>
<evidence type="ECO:0000313" key="2">
    <source>
        <dbReference type="Proteomes" id="UP000033047"/>
    </source>
</evidence>
<dbReference type="AlphaFoldDB" id="A0A0F5JPS7"/>
<dbReference type="RefSeq" id="WP_007658789.1">
    <property type="nucleotide sequence ID" value="NZ_KQ033912.1"/>
</dbReference>
<evidence type="ECO:0000313" key="1">
    <source>
        <dbReference type="EMBL" id="KKB59788.1"/>
    </source>
</evidence>
<dbReference type="Proteomes" id="UP000033047">
    <property type="component" value="Unassembled WGS sequence"/>
</dbReference>
<name>A0A0F5JPS7_9BACT</name>
<protein>
    <recommendedName>
        <fullName evidence="3">DUF5045 domain-containing protein</fullName>
    </recommendedName>
</protein>
<accession>A0A0F5JPS7</accession>
<dbReference type="EMBL" id="AQHV01000001">
    <property type="protein sequence ID" value="KKB59788.1"/>
    <property type="molecule type" value="Genomic_DNA"/>
</dbReference>
<reference evidence="1 2" key="1">
    <citation type="submission" date="2013-04" db="EMBL/GenBank/DDBJ databases">
        <title>The Genome Sequence of Parabacteroides goldsteinii DSM 19448.</title>
        <authorList>
            <consortium name="The Broad Institute Genomics Platform"/>
            <person name="Earl A."/>
            <person name="Ward D."/>
            <person name="Feldgarden M."/>
            <person name="Gevers D."/>
            <person name="Martens E."/>
            <person name="Sakamoto M."/>
            <person name="Benno Y."/>
            <person name="Song Y."/>
            <person name="Liu C."/>
            <person name="Lee J."/>
            <person name="Bolanos M."/>
            <person name="Vaisanen M.L."/>
            <person name="Finegold S.M."/>
            <person name="Walker B."/>
            <person name="Young S."/>
            <person name="Zeng Q."/>
            <person name="Gargeya S."/>
            <person name="Fitzgerald M."/>
            <person name="Haas B."/>
            <person name="Abouelleil A."/>
            <person name="Allen A.W."/>
            <person name="Alvarado L."/>
            <person name="Arachchi H.M."/>
            <person name="Berlin A.M."/>
            <person name="Chapman S.B."/>
            <person name="Gainer-Dewar J."/>
            <person name="Goldberg J."/>
            <person name="Griggs A."/>
            <person name="Gujja S."/>
            <person name="Hansen M."/>
            <person name="Howarth C."/>
            <person name="Imamovic A."/>
            <person name="Ireland A."/>
            <person name="Larimer J."/>
            <person name="McCowan C."/>
            <person name="Murphy C."/>
            <person name="Pearson M."/>
            <person name="Poon T.W."/>
            <person name="Priest M."/>
            <person name="Roberts A."/>
            <person name="Saif S."/>
            <person name="Shea T."/>
            <person name="Sisk P."/>
            <person name="Sykes S."/>
            <person name="Wortman J."/>
            <person name="Nusbaum C."/>
            <person name="Birren B."/>
        </authorList>
    </citation>
    <scope>NUCLEOTIDE SEQUENCE [LARGE SCALE GENOMIC DNA]</scope>
    <source>
        <strain evidence="1 2">DSM 19448</strain>
    </source>
</reference>
<dbReference type="HOGENOM" id="CLU_1915027_0_0_10"/>
<sequence>MKNFLFILTLLFGMLLFSPQEEVESDNIAVAQKEAVMKEKGSADVQYYLNVLSTDLKESKGLTARRTVQSTNNTFHLRTLKIAEKVLQDIRLKEMNAQRKVLENVSECQTINLSTLLCRMGEHVFALRKLII</sequence>
<comment type="caution">
    <text evidence="1">The sequence shown here is derived from an EMBL/GenBank/DDBJ whole genome shotgun (WGS) entry which is preliminary data.</text>
</comment>
<organism evidence="1 2">
    <name type="scientific">Parabacteroides goldsteinii DSM 19448 = WAL 12034</name>
    <dbReference type="NCBI Taxonomy" id="927665"/>
    <lineage>
        <taxon>Bacteria</taxon>
        <taxon>Pseudomonadati</taxon>
        <taxon>Bacteroidota</taxon>
        <taxon>Bacteroidia</taxon>
        <taxon>Bacteroidales</taxon>
        <taxon>Tannerellaceae</taxon>
        <taxon>Parabacteroides</taxon>
    </lineage>
</organism>
<dbReference type="STRING" id="927665.HMPREF1535_00060"/>